<evidence type="ECO:0000256" key="6">
    <source>
        <dbReference type="ARBA" id="ARBA00022989"/>
    </source>
</evidence>
<evidence type="ECO:0000256" key="8">
    <source>
        <dbReference type="ARBA" id="ARBA00060041"/>
    </source>
</evidence>
<feature type="transmembrane region" description="Helical" evidence="10">
    <location>
        <begin position="149"/>
        <end position="169"/>
    </location>
</feature>
<evidence type="ECO:0000256" key="7">
    <source>
        <dbReference type="ARBA" id="ARBA00023136"/>
    </source>
</evidence>
<dbReference type="Proteomes" id="UP000075320">
    <property type="component" value="Unassembled WGS sequence"/>
</dbReference>
<name>A0A150WHA6_BDEBC</name>
<keyword evidence="12" id="KW-1185">Reference proteome</keyword>
<evidence type="ECO:0000256" key="10">
    <source>
        <dbReference type="SAM" id="Phobius"/>
    </source>
</evidence>
<evidence type="ECO:0000256" key="3">
    <source>
        <dbReference type="ARBA" id="ARBA00022692"/>
    </source>
</evidence>
<dbReference type="EMBL" id="LUKE01000005">
    <property type="protein sequence ID" value="KYG62360.1"/>
    <property type="molecule type" value="Genomic_DNA"/>
</dbReference>
<keyword evidence="4" id="KW-0133">Cell shape</keyword>
<accession>A0A150WHA6</accession>
<evidence type="ECO:0000256" key="4">
    <source>
        <dbReference type="ARBA" id="ARBA00022960"/>
    </source>
</evidence>
<dbReference type="Pfam" id="PF03023">
    <property type="entry name" value="MurJ"/>
    <property type="match status" value="1"/>
</dbReference>
<dbReference type="GO" id="GO:0015648">
    <property type="term" value="F:lipid-linked peptidoglycan transporter activity"/>
    <property type="evidence" value="ECO:0007669"/>
    <property type="project" value="TreeGrafter"/>
</dbReference>
<dbReference type="GO" id="GO:0005886">
    <property type="term" value="C:plasma membrane"/>
    <property type="evidence" value="ECO:0007669"/>
    <property type="project" value="UniProtKB-SubCell"/>
</dbReference>
<feature type="transmembrane region" description="Helical" evidence="10">
    <location>
        <begin position="125"/>
        <end position="142"/>
    </location>
</feature>
<comment type="caution">
    <text evidence="11">The sequence shown here is derived from an EMBL/GenBank/DDBJ whole genome shotgun (WGS) entry which is preliminary data.</text>
</comment>
<dbReference type="GO" id="GO:0034204">
    <property type="term" value="P:lipid translocation"/>
    <property type="evidence" value="ECO:0007669"/>
    <property type="project" value="TreeGrafter"/>
</dbReference>
<reference evidence="11 12" key="1">
    <citation type="submission" date="2016-03" db="EMBL/GenBank/DDBJ databases">
        <authorList>
            <person name="Ploux O."/>
        </authorList>
    </citation>
    <scope>NUCLEOTIDE SEQUENCE [LARGE SCALE GENOMIC DNA]</scope>
    <source>
        <strain evidence="11 12">R0</strain>
    </source>
</reference>
<comment type="function">
    <text evidence="8">Involved in peptidoglycan biosynthesis. Transports lipid-linked peptidoglycan precursors from the inner to the outer leaflet of the cytoplasmic membrane.</text>
</comment>
<dbReference type="InterPro" id="IPR004268">
    <property type="entry name" value="MurJ"/>
</dbReference>
<proteinExistence type="inferred from homology"/>
<dbReference type="GO" id="GO:0008360">
    <property type="term" value="P:regulation of cell shape"/>
    <property type="evidence" value="ECO:0007669"/>
    <property type="project" value="UniProtKB-KW"/>
</dbReference>
<dbReference type="PANTHER" id="PTHR47019">
    <property type="entry name" value="LIPID II FLIPPASE MURJ"/>
    <property type="match status" value="1"/>
</dbReference>
<evidence type="ECO:0000256" key="2">
    <source>
        <dbReference type="ARBA" id="ARBA00022475"/>
    </source>
</evidence>
<feature type="transmembrane region" description="Helical" evidence="10">
    <location>
        <begin position="181"/>
        <end position="200"/>
    </location>
</feature>
<dbReference type="PRINTS" id="PR01806">
    <property type="entry name" value="VIRFACTRMVIN"/>
</dbReference>
<comment type="similarity">
    <text evidence="9">Belongs to the MurJ/MviN family.</text>
</comment>
<comment type="subcellular location">
    <subcellularLocation>
        <location evidence="1">Cell membrane</location>
        <topology evidence="1">Multi-pass membrane protein</topology>
    </subcellularLocation>
</comment>
<dbReference type="AlphaFoldDB" id="A0A150WHA6"/>
<evidence type="ECO:0008006" key="13">
    <source>
        <dbReference type="Google" id="ProtNLM"/>
    </source>
</evidence>
<evidence type="ECO:0000256" key="1">
    <source>
        <dbReference type="ARBA" id="ARBA00004651"/>
    </source>
</evidence>
<evidence type="ECO:0000256" key="9">
    <source>
        <dbReference type="ARBA" id="ARBA00061532"/>
    </source>
</evidence>
<keyword evidence="6 10" id="KW-1133">Transmembrane helix</keyword>
<gene>
    <name evidence="11" type="ORF">AZI86_16110</name>
</gene>
<dbReference type="GO" id="GO:0009252">
    <property type="term" value="P:peptidoglycan biosynthetic process"/>
    <property type="evidence" value="ECO:0007669"/>
    <property type="project" value="UniProtKB-KW"/>
</dbReference>
<keyword evidence="3 10" id="KW-0812">Transmembrane</keyword>
<evidence type="ECO:0000313" key="11">
    <source>
        <dbReference type="EMBL" id="KYG62360.1"/>
    </source>
</evidence>
<sequence>MASGTLTSRILGLFRDIALGALFDRTVTDAWTAAFRIPNLFRRLLGEGSLSVSFIPVFMEEKAGDPSGLRAKNVANGVYSVLLIGMGILTLLGVVFVEPLFRLLLSDLYVLSAEKWELTLRMGRIMFGFTFFVTMYAFYMGLLNALGSFGLPALAPALLNVSMLIFTFMPPEWFQGAGDGLAWGVLVGGMLQAGLLFLGLRSRGGLPRWLGLGWVPKR</sequence>
<protein>
    <recommendedName>
        <fullName evidence="13">Murein biosynthesis integral membrane protein MurJ</fullName>
    </recommendedName>
</protein>
<dbReference type="PANTHER" id="PTHR47019:SF1">
    <property type="entry name" value="LIPID II FLIPPASE MURJ"/>
    <property type="match status" value="1"/>
</dbReference>
<keyword evidence="2" id="KW-1003">Cell membrane</keyword>
<keyword evidence="5" id="KW-0573">Peptidoglycan synthesis</keyword>
<dbReference type="InterPro" id="IPR051050">
    <property type="entry name" value="Lipid_II_flippase_MurJ/MviN"/>
</dbReference>
<keyword evidence="7 10" id="KW-0472">Membrane</keyword>
<feature type="transmembrane region" description="Helical" evidence="10">
    <location>
        <begin position="78"/>
        <end position="105"/>
    </location>
</feature>
<evidence type="ECO:0000313" key="12">
    <source>
        <dbReference type="Proteomes" id="UP000075320"/>
    </source>
</evidence>
<organism evidence="11 12">
    <name type="scientific">Bdellovibrio bacteriovorus</name>
    <dbReference type="NCBI Taxonomy" id="959"/>
    <lineage>
        <taxon>Bacteria</taxon>
        <taxon>Pseudomonadati</taxon>
        <taxon>Bdellovibrionota</taxon>
        <taxon>Bdellovibrionia</taxon>
        <taxon>Bdellovibrionales</taxon>
        <taxon>Pseudobdellovibrionaceae</taxon>
        <taxon>Bdellovibrio</taxon>
    </lineage>
</organism>
<evidence type="ECO:0000256" key="5">
    <source>
        <dbReference type="ARBA" id="ARBA00022984"/>
    </source>
</evidence>